<evidence type="ECO:0000313" key="7">
    <source>
        <dbReference type="EMBL" id="ALR20168.1"/>
    </source>
</evidence>
<dbReference type="InterPro" id="IPR006315">
    <property type="entry name" value="OM_autotransptr_brl_dom"/>
</dbReference>
<comment type="similarity">
    <text evidence="4">Belongs to the Omp25/RopB family.</text>
</comment>
<evidence type="ECO:0000256" key="2">
    <source>
        <dbReference type="ARBA" id="ARBA00022729"/>
    </source>
</evidence>
<dbReference type="RefSeq" id="WP_021228529.1">
    <property type="nucleotide sequence ID" value="NZ_CP013264.1"/>
</dbReference>
<dbReference type="PANTHER" id="PTHR34001">
    <property type="entry name" value="BLL7405 PROTEIN"/>
    <property type="match status" value="1"/>
</dbReference>
<organism evidence="7 8">
    <name type="scientific">Sphingobium baderi</name>
    <dbReference type="NCBI Taxonomy" id="1332080"/>
    <lineage>
        <taxon>Bacteria</taxon>
        <taxon>Pseudomonadati</taxon>
        <taxon>Pseudomonadota</taxon>
        <taxon>Alphaproteobacteria</taxon>
        <taxon>Sphingomonadales</taxon>
        <taxon>Sphingomonadaceae</taxon>
        <taxon>Sphingobium</taxon>
    </lineage>
</organism>
<protein>
    <recommendedName>
        <fullName evidence="6">Outer membrane protein beta-barrel domain-containing protein</fullName>
    </recommendedName>
</protein>
<dbReference type="PANTHER" id="PTHR34001:SF3">
    <property type="entry name" value="BLL7405 PROTEIN"/>
    <property type="match status" value="1"/>
</dbReference>
<dbReference type="InterPro" id="IPR011250">
    <property type="entry name" value="OMP/PagP_B-barrel"/>
</dbReference>
<evidence type="ECO:0000256" key="1">
    <source>
        <dbReference type="ARBA" id="ARBA00004370"/>
    </source>
</evidence>
<accession>A0A0S3EXK2</accession>
<dbReference type="AlphaFoldDB" id="A0A0S3EXK2"/>
<dbReference type="KEGG" id="sbd:ATN00_07495"/>
<dbReference type="PROSITE" id="PS51257">
    <property type="entry name" value="PROKAR_LIPOPROTEIN"/>
    <property type="match status" value="1"/>
</dbReference>
<proteinExistence type="inferred from homology"/>
<reference evidence="7 8" key="1">
    <citation type="submission" date="2015-11" db="EMBL/GenBank/DDBJ databases">
        <title>A Two-component Flavoprotein Monooxygenase System MeaXY Responsible for para-Hydroxylation of 2-Methyl-6-ethylaniline and 2,6-Diethylaniline in Sphingobium baderi DE-13.</title>
        <authorList>
            <person name="Cheng M."/>
            <person name="Meng Q."/>
            <person name="Yang Y."/>
            <person name="Chu C."/>
            <person name="Yan X."/>
            <person name="He J."/>
            <person name="Li S."/>
        </authorList>
    </citation>
    <scope>NUCLEOTIDE SEQUENCE [LARGE SCALE GENOMIC DNA]</scope>
    <source>
        <strain evidence="7 8">DE-13</strain>
    </source>
</reference>
<feature type="chain" id="PRO_5006611729" description="Outer membrane protein beta-barrel domain-containing protein" evidence="5">
    <location>
        <begin position="23"/>
        <end position="197"/>
    </location>
</feature>
<dbReference type="STRING" id="1332080.ATN00_07495"/>
<dbReference type="Gene3D" id="2.40.160.20">
    <property type="match status" value="1"/>
</dbReference>
<dbReference type="Proteomes" id="UP000056968">
    <property type="component" value="Chromosome"/>
</dbReference>
<dbReference type="InterPro" id="IPR051692">
    <property type="entry name" value="OMP-like"/>
</dbReference>
<dbReference type="SUPFAM" id="SSF56925">
    <property type="entry name" value="OMPA-like"/>
    <property type="match status" value="1"/>
</dbReference>
<feature type="signal peptide" evidence="5">
    <location>
        <begin position="1"/>
        <end position="22"/>
    </location>
</feature>
<dbReference type="Pfam" id="PF13505">
    <property type="entry name" value="OMP_b-brl"/>
    <property type="match status" value="1"/>
</dbReference>
<keyword evidence="3" id="KW-0472">Membrane</keyword>
<evidence type="ECO:0000256" key="4">
    <source>
        <dbReference type="ARBA" id="ARBA00038306"/>
    </source>
</evidence>
<comment type="subcellular location">
    <subcellularLocation>
        <location evidence="1">Membrane</location>
    </subcellularLocation>
</comment>
<dbReference type="NCBIfam" id="TIGR01414">
    <property type="entry name" value="autotrans_barl"/>
    <property type="match status" value="1"/>
</dbReference>
<name>A0A0S3EXK2_9SPHN</name>
<keyword evidence="2 5" id="KW-0732">Signal</keyword>
<evidence type="ECO:0000256" key="3">
    <source>
        <dbReference type="ARBA" id="ARBA00023136"/>
    </source>
</evidence>
<sequence>MKTLFAGSLAIVAALACAPASAEVFDGPYLGGQVGWNHDKIGRANTDIGTVEIRDSRDSFVGGVFAGYNHKVAPKVVLGVEGGFAIGADDAVRRGPSSIDPSYTFDVSARAGYLVTDQTLLYVRGGYENSRAKIRTSGIDGTIRDRDNFDGWSVGGGVERSLTDKVSARLEYRYADLGGSGETFDRHKVLVGVAYNF</sequence>
<evidence type="ECO:0000259" key="6">
    <source>
        <dbReference type="Pfam" id="PF13505"/>
    </source>
</evidence>
<dbReference type="InterPro" id="IPR027385">
    <property type="entry name" value="Beta-barrel_OMP"/>
</dbReference>
<keyword evidence="8" id="KW-1185">Reference proteome</keyword>
<gene>
    <name evidence="7" type="ORF">ATN00_07495</name>
</gene>
<dbReference type="GO" id="GO:0019867">
    <property type="term" value="C:outer membrane"/>
    <property type="evidence" value="ECO:0007669"/>
    <property type="project" value="InterPro"/>
</dbReference>
<evidence type="ECO:0000256" key="5">
    <source>
        <dbReference type="SAM" id="SignalP"/>
    </source>
</evidence>
<feature type="domain" description="Outer membrane protein beta-barrel" evidence="6">
    <location>
        <begin position="9"/>
        <end position="197"/>
    </location>
</feature>
<dbReference type="EMBL" id="CP013264">
    <property type="protein sequence ID" value="ALR20168.1"/>
    <property type="molecule type" value="Genomic_DNA"/>
</dbReference>
<dbReference type="OrthoDB" id="8222426at2"/>
<evidence type="ECO:0000313" key="8">
    <source>
        <dbReference type="Proteomes" id="UP000056968"/>
    </source>
</evidence>